<feature type="modified residue" description="4-aspartylphosphate" evidence="4">
    <location>
        <position position="56"/>
    </location>
</feature>
<dbReference type="Pfam" id="PF12833">
    <property type="entry name" value="HTH_18"/>
    <property type="match status" value="1"/>
</dbReference>
<feature type="domain" description="HTH araC/xylS-type" evidence="5">
    <location>
        <begin position="144"/>
        <end position="242"/>
    </location>
</feature>
<gene>
    <name evidence="7" type="ORF">BBD42_12450</name>
</gene>
<evidence type="ECO:0008006" key="8">
    <source>
        <dbReference type="Google" id="ProtNLM"/>
    </source>
</evidence>
<dbReference type="GO" id="GO:0043565">
    <property type="term" value="F:sequence-specific DNA binding"/>
    <property type="evidence" value="ECO:0007669"/>
    <property type="project" value="InterPro"/>
</dbReference>
<dbReference type="SUPFAM" id="SSF46689">
    <property type="entry name" value="Homeodomain-like"/>
    <property type="match status" value="2"/>
</dbReference>
<keyword evidence="4" id="KW-0597">Phosphoprotein</keyword>
<dbReference type="PRINTS" id="PR00032">
    <property type="entry name" value="HTHARAC"/>
</dbReference>
<feature type="domain" description="Response regulatory" evidence="6">
    <location>
        <begin position="4"/>
        <end position="121"/>
    </location>
</feature>
<keyword evidence="3" id="KW-0804">Transcription</keyword>
<dbReference type="Pfam" id="PF00072">
    <property type="entry name" value="Response_reg"/>
    <property type="match status" value="1"/>
</dbReference>
<evidence type="ECO:0000256" key="3">
    <source>
        <dbReference type="ARBA" id="ARBA00023163"/>
    </source>
</evidence>
<dbReference type="InterPro" id="IPR018060">
    <property type="entry name" value="HTH_AraC"/>
</dbReference>
<evidence type="ECO:0000313" key="7">
    <source>
        <dbReference type="EMBL" id="ANY67183.1"/>
    </source>
</evidence>
<dbReference type="InterPro" id="IPR011006">
    <property type="entry name" value="CheY-like_superfamily"/>
</dbReference>
<dbReference type="SUPFAM" id="SSF52172">
    <property type="entry name" value="CheY-like"/>
    <property type="match status" value="1"/>
</dbReference>
<sequence length="256" mass="28815">MNHSILVVDDEYNSRMGVAFTLEQWGEDKVQVDMADNGKQAIRLLREKPYDLLITDIRMPIMTGIELLEALRGEQNGINTILLTGFAEFEYAQKGLKLGAVDYLLKPIRQEQLIQAVGKAFQSKSEEAANGLSYGVPSTNAYILSAVKYIHESIGMPLSIKEVAQHVHLNPSYLSVLFKEETGVSFSDYVIRLRMKRAKELLYHSPLSLDGISEQIGLQTASYFIRIFKKYEGITPKQYREQLKLMAAHGTQGPLS</sequence>
<dbReference type="InterPro" id="IPR020449">
    <property type="entry name" value="Tscrpt_reg_AraC-type_HTH"/>
</dbReference>
<dbReference type="CDD" id="cd17536">
    <property type="entry name" value="REC_YesN-like"/>
    <property type="match status" value="1"/>
</dbReference>
<dbReference type="Gene3D" id="1.10.10.60">
    <property type="entry name" value="Homeodomain-like"/>
    <property type="match status" value="2"/>
</dbReference>
<evidence type="ECO:0000259" key="6">
    <source>
        <dbReference type="PROSITE" id="PS50110"/>
    </source>
</evidence>
<dbReference type="PROSITE" id="PS01124">
    <property type="entry name" value="HTH_ARAC_FAMILY_2"/>
    <property type="match status" value="1"/>
</dbReference>
<evidence type="ECO:0000256" key="4">
    <source>
        <dbReference type="PROSITE-ProRule" id="PRU00169"/>
    </source>
</evidence>
<evidence type="ECO:0000259" key="5">
    <source>
        <dbReference type="PROSITE" id="PS01124"/>
    </source>
</evidence>
<reference evidence="7" key="1">
    <citation type="submission" date="2016-08" db="EMBL/GenBank/DDBJ databases">
        <title>Complete Genome Seqeunce of Paenibacillus sp. BIHB 4019 from tea rhizoplane.</title>
        <authorList>
            <person name="Thakur R."/>
            <person name="Swarnkar M.K."/>
            <person name="Gulati A."/>
        </authorList>
    </citation>
    <scope>NUCLEOTIDE SEQUENCE [LARGE SCALE GENOMIC DNA]</scope>
    <source>
        <strain evidence="7">BIHB4019</strain>
    </source>
</reference>
<dbReference type="InterPro" id="IPR009057">
    <property type="entry name" value="Homeodomain-like_sf"/>
</dbReference>
<dbReference type="RefSeq" id="WP_099518395.1">
    <property type="nucleotide sequence ID" value="NZ_CP016808.1"/>
</dbReference>
<dbReference type="EMBL" id="CP016808">
    <property type="protein sequence ID" value="ANY67183.1"/>
    <property type="molecule type" value="Genomic_DNA"/>
</dbReference>
<keyword evidence="1" id="KW-0805">Transcription regulation</keyword>
<organism evidence="7">
    <name type="scientific">Paenibacillus sp. BIHB 4019</name>
    <dbReference type="NCBI Taxonomy" id="1870819"/>
    <lineage>
        <taxon>Bacteria</taxon>
        <taxon>Bacillati</taxon>
        <taxon>Bacillota</taxon>
        <taxon>Bacilli</taxon>
        <taxon>Bacillales</taxon>
        <taxon>Paenibacillaceae</taxon>
        <taxon>Paenibacillus</taxon>
    </lineage>
</organism>
<dbReference type="PANTHER" id="PTHR43280:SF28">
    <property type="entry name" value="HTH-TYPE TRANSCRIPTIONAL ACTIVATOR RHAS"/>
    <property type="match status" value="1"/>
</dbReference>
<evidence type="ECO:0000256" key="2">
    <source>
        <dbReference type="ARBA" id="ARBA00023125"/>
    </source>
</evidence>
<dbReference type="PROSITE" id="PS50110">
    <property type="entry name" value="RESPONSE_REGULATORY"/>
    <property type="match status" value="1"/>
</dbReference>
<dbReference type="GO" id="GO:0003700">
    <property type="term" value="F:DNA-binding transcription factor activity"/>
    <property type="evidence" value="ECO:0007669"/>
    <property type="project" value="InterPro"/>
</dbReference>
<dbReference type="InterPro" id="IPR018062">
    <property type="entry name" value="HTH_AraC-typ_CS"/>
</dbReference>
<evidence type="ECO:0000256" key="1">
    <source>
        <dbReference type="ARBA" id="ARBA00023015"/>
    </source>
</evidence>
<dbReference type="SMART" id="SM00342">
    <property type="entry name" value="HTH_ARAC"/>
    <property type="match status" value="1"/>
</dbReference>
<accession>A0A1B2DHK9</accession>
<keyword evidence="2" id="KW-0238">DNA-binding</keyword>
<proteinExistence type="predicted"/>
<protein>
    <recommendedName>
        <fullName evidence="8">DNA-binding response regulator</fullName>
    </recommendedName>
</protein>
<dbReference type="PANTHER" id="PTHR43280">
    <property type="entry name" value="ARAC-FAMILY TRANSCRIPTIONAL REGULATOR"/>
    <property type="match status" value="1"/>
</dbReference>
<dbReference type="GO" id="GO:0000160">
    <property type="term" value="P:phosphorelay signal transduction system"/>
    <property type="evidence" value="ECO:0007669"/>
    <property type="project" value="InterPro"/>
</dbReference>
<dbReference type="Gene3D" id="3.40.50.2300">
    <property type="match status" value="1"/>
</dbReference>
<dbReference type="AlphaFoldDB" id="A0A1B2DHK9"/>
<dbReference type="InterPro" id="IPR001789">
    <property type="entry name" value="Sig_transdc_resp-reg_receiver"/>
</dbReference>
<dbReference type="SMART" id="SM00448">
    <property type="entry name" value="REC"/>
    <property type="match status" value="1"/>
</dbReference>
<dbReference type="PROSITE" id="PS00041">
    <property type="entry name" value="HTH_ARAC_FAMILY_1"/>
    <property type="match status" value="1"/>
</dbReference>
<name>A0A1B2DHK9_9BACL</name>